<dbReference type="EMBL" id="SOBW01000009">
    <property type="protein sequence ID" value="TDU34401.1"/>
    <property type="molecule type" value="Genomic_DNA"/>
</dbReference>
<evidence type="ECO:0000313" key="1">
    <source>
        <dbReference type="EMBL" id="TDU34401.1"/>
    </source>
</evidence>
<dbReference type="InterPro" id="IPR027417">
    <property type="entry name" value="P-loop_NTPase"/>
</dbReference>
<gene>
    <name evidence="1" type="ORF">BXY82_2722</name>
</gene>
<keyword evidence="2" id="KW-1185">Reference proteome</keyword>
<accession>A0A4R7PKR0</accession>
<proteinExistence type="predicted"/>
<dbReference type="Proteomes" id="UP000294689">
    <property type="component" value="Unassembled WGS sequence"/>
</dbReference>
<evidence type="ECO:0000313" key="2">
    <source>
        <dbReference type="Proteomes" id="UP000294689"/>
    </source>
</evidence>
<reference evidence="1 2" key="1">
    <citation type="submission" date="2019-03" db="EMBL/GenBank/DDBJ databases">
        <title>Genomic Encyclopedia of Archaeal and Bacterial Type Strains, Phase II (KMG-II): from individual species to whole genera.</title>
        <authorList>
            <person name="Goeker M."/>
        </authorList>
    </citation>
    <scope>NUCLEOTIDE SEQUENCE [LARGE SCALE GENOMIC DNA]</scope>
    <source>
        <strain evidence="1 2">DSM 28135</strain>
    </source>
</reference>
<dbReference type="SUPFAM" id="SSF52540">
    <property type="entry name" value="P-loop containing nucleoside triphosphate hydrolases"/>
    <property type="match status" value="1"/>
</dbReference>
<dbReference type="AlphaFoldDB" id="A0A4R7PKR0"/>
<dbReference type="OrthoDB" id="288532at2"/>
<name>A0A4R7PKR0_9FLAO</name>
<dbReference type="RefSeq" id="WP_133758735.1">
    <property type="nucleotide sequence ID" value="NZ_SOBW01000009.1"/>
</dbReference>
<comment type="caution">
    <text evidence="1">The sequence shown here is derived from an EMBL/GenBank/DDBJ whole genome shotgun (WGS) entry which is preliminary data.</text>
</comment>
<keyword evidence="1" id="KW-0808">Transferase</keyword>
<dbReference type="Gene3D" id="3.40.50.300">
    <property type="entry name" value="P-loop containing nucleotide triphosphate hydrolases"/>
    <property type="match status" value="1"/>
</dbReference>
<dbReference type="GO" id="GO:0016740">
    <property type="term" value="F:transferase activity"/>
    <property type="evidence" value="ECO:0007669"/>
    <property type="project" value="UniProtKB-KW"/>
</dbReference>
<protein>
    <submittedName>
        <fullName evidence="1">Sulfotransferase family protein</fullName>
    </submittedName>
</protein>
<organism evidence="1 2">
    <name type="scientific">Gelidibacter sediminis</name>
    <dbReference type="NCBI Taxonomy" id="1608710"/>
    <lineage>
        <taxon>Bacteria</taxon>
        <taxon>Pseudomonadati</taxon>
        <taxon>Bacteroidota</taxon>
        <taxon>Flavobacteriia</taxon>
        <taxon>Flavobacteriales</taxon>
        <taxon>Flavobacteriaceae</taxon>
        <taxon>Gelidibacter</taxon>
    </lineage>
</organism>
<sequence>MKLILIHIPKTAGSAIYLTYKEDLFKYWGHDTRENDFETYAEYIIKNKNSFTHLKNLFLNSSKKDRIISFAVVRNTWDRVFSSYNYLSKGGLEVMDDKDYKQYVEPYDDFNHFVSEGLEKAYLEQIHFRSQLYWIADKHLNIQVDNVLHFENIDKELEEFMNKYLIKPKKLMVYNKKGSINYKDVYSKPSVKKVEEIYNDEIQKFGFKY</sequence>